<feature type="region of interest" description="Disordered" evidence="1">
    <location>
        <begin position="1"/>
        <end position="28"/>
    </location>
</feature>
<sequence>MFARKPEPDRVLSAPAETRLSATQTTPRDIPEARLSEFYRYWHARRCGTGEWPRRRDLDPADIPALLPNLMLVEVHGERYRYRLVGTAVTDALGMDPTGRFMDDLPAGTPFTGLMTRIHDAVRQAEGPVCAHSRHVTPYGTLRSCGRVLCPLADEDGGLAMIATCAVVIANADAPTVVDGGGEVVLDGVFPIVPDTEAVPAA</sequence>
<dbReference type="AlphaFoldDB" id="A0A1G7PVU9"/>
<gene>
    <name evidence="2" type="ORF">SAMN05216241_10398</name>
</gene>
<name>A0A1G7PVU9_9PROT</name>
<reference evidence="2 3" key="1">
    <citation type="submission" date="2016-10" db="EMBL/GenBank/DDBJ databases">
        <authorList>
            <person name="de Groot N.N."/>
        </authorList>
    </citation>
    <scope>NUCLEOTIDE SEQUENCE [LARGE SCALE GENOMIC DNA]</scope>
    <source>
        <strain evidence="2 3">DSM 25584</strain>
    </source>
</reference>
<evidence type="ECO:0000256" key="1">
    <source>
        <dbReference type="SAM" id="MobiDB-lite"/>
    </source>
</evidence>
<evidence type="ECO:0000313" key="2">
    <source>
        <dbReference type="EMBL" id="SDF90437.1"/>
    </source>
</evidence>
<dbReference type="Pfam" id="PF07310">
    <property type="entry name" value="PAS_5"/>
    <property type="match status" value="1"/>
</dbReference>
<evidence type="ECO:0008006" key="4">
    <source>
        <dbReference type="Google" id="ProtNLM"/>
    </source>
</evidence>
<dbReference type="Proteomes" id="UP000199415">
    <property type="component" value="Unassembled WGS sequence"/>
</dbReference>
<dbReference type="STRING" id="1082479.SAMN05216241_10398"/>
<organism evidence="2 3">
    <name type="scientific">Limimonas halophila</name>
    <dbReference type="NCBI Taxonomy" id="1082479"/>
    <lineage>
        <taxon>Bacteria</taxon>
        <taxon>Pseudomonadati</taxon>
        <taxon>Pseudomonadota</taxon>
        <taxon>Alphaproteobacteria</taxon>
        <taxon>Rhodospirillales</taxon>
        <taxon>Rhodovibrionaceae</taxon>
        <taxon>Limimonas</taxon>
    </lineage>
</organism>
<dbReference type="EMBL" id="FNCE01000003">
    <property type="protein sequence ID" value="SDF90437.1"/>
    <property type="molecule type" value="Genomic_DNA"/>
</dbReference>
<protein>
    <recommendedName>
        <fullName evidence="4">PAS domain-containing protein</fullName>
    </recommendedName>
</protein>
<dbReference type="InterPro" id="IPR009922">
    <property type="entry name" value="DUF1457"/>
</dbReference>
<proteinExistence type="predicted"/>
<keyword evidence="3" id="KW-1185">Reference proteome</keyword>
<evidence type="ECO:0000313" key="3">
    <source>
        <dbReference type="Proteomes" id="UP000199415"/>
    </source>
</evidence>
<accession>A0A1G7PVU9</accession>
<feature type="compositionally biased region" description="Basic and acidic residues" evidence="1">
    <location>
        <begin position="1"/>
        <end position="10"/>
    </location>
</feature>